<proteinExistence type="predicted"/>
<organism evidence="2 3">
    <name type="scientific">Trichlorobacter ammonificans</name>
    <dbReference type="NCBI Taxonomy" id="2916410"/>
    <lineage>
        <taxon>Bacteria</taxon>
        <taxon>Pseudomonadati</taxon>
        <taxon>Thermodesulfobacteriota</taxon>
        <taxon>Desulfuromonadia</taxon>
        <taxon>Geobacterales</taxon>
        <taxon>Geobacteraceae</taxon>
        <taxon>Trichlorobacter</taxon>
    </lineage>
</organism>
<feature type="transmembrane region" description="Helical" evidence="1">
    <location>
        <begin position="126"/>
        <end position="143"/>
    </location>
</feature>
<sequence>MNNLMLVLLMACGGVAIALQPSINARLAQKVGSFESSLISFAVGTLCLLAVVLTTGRGSLRGVVDASWWELTGGFLGAFFVTMTIIAVPRMGTAAVMAIIIAGQLSTGTLLDHLGMFGLRQVPLTPLRGVGIALLCLGAALVVRR</sequence>
<evidence type="ECO:0000313" key="2">
    <source>
        <dbReference type="EMBL" id="CAH2032566.1"/>
    </source>
</evidence>
<evidence type="ECO:0000313" key="3">
    <source>
        <dbReference type="Proteomes" id="UP001295463"/>
    </source>
</evidence>
<keyword evidence="1" id="KW-0472">Membrane</keyword>
<dbReference type="RefSeq" id="WP_305733309.1">
    <property type="nucleotide sequence ID" value="NZ_OW150024.1"/>
</dbReference>
<dbReference type="InterPro" id="IPR006750">
    <property type="entry name" value="YdcZ"/>
</dbReference>
<gene>
    <name evidence="2" type="ORF">GEAMG1_2730</name>
</gene>
<dbReference type="PANTHER" id="PTHR34821">
    <property type="entry name" value="INNER MEMBRANE PROTEIN YDCZ"/>
    <property type="match status" value="1"/>
</dbReference>
<keyword evidence="1" id="KW-1133">Transmembrane helix</keyword>
<reference evidence="2 3" key="1">
    <citation type="submission" date="2022-03" db="EMBL/GenBank/DDBJ databases">
        <authorList>
            <person name="Koch H."/>
        </authorList>
    </citation>
    <scope>NUCLEOTIDE SEQUENCE [LARGE SCALE GENOMIC DNA]</scope>
    <source>
        <strain evidence="2 3">G1</strain>
    </source>
</reference>
<feature type="transmembrane region" description="Helical" evidence="1">
    <location>
        <begin position="94"/>
        <end position="114"/>
    </location>
</feature>
<accession>A0ABM9DBE9</accession>
<dbReference type="PANTHER" id="PTHR34821:SF2">
    <property type="entry name" value="INNER MEMBRANE PROTEIN YDCZ"/>
    <property type="match status" value="1"/>
</dbReference>
<feature type="transmembrane region" description="Helical" evidence="1">
    <location>
        <begin position="38"/>
        <end position="56"/>
    </location>
</feature>
<evidence type="ECO:0000256" key="1">
    <source>
        <dbReference type="SAM" id="Phobius"/>
    </source>
</evidence>
<name>A0ABM9DBE9_9BACT</name>
<keyword evidence="3" id="KW-1185">Reference proteome</keyword>
<dbReference type="EMBL" id="OW150024">
    <property type="protein sequence ID" value="CAH2032566.1"/>
    <property type="molecule type" value="Genomic_DNA"/>
</dbReference>
<keyword evidence="1" id="KW-0812">Transmembrane</keyword>
<dbReference type="Proteomes" id="UP001295463">
    <property type="component" value="Chromosome"/>
</dbReference>
<protein>
    <submittedName>
        <fullName evidence="2">Inner membrane protein YdcZ</fullName>
    </submittedName>
</protein>
<dbReference type="Pfam" id="PF04657">
    <property type="entry name" value="DMT_YdcZ"/>
    <property type="match status" value="1"/>
</dbReference>
<feature type="transmembrane region" description="Helical" evidence="1">
    <location>
        <begin position="68"/>
        <end position="88"/>
    </location>
</feature>